<organism evidence="1 2">
    <name type="scientific">Vreelandella subterranea</name>
    <dbReference type="NCBI Taxonomy" id="416874"/>
    <lineage>
        <taxon>Bacteria</taxon>
        <taxon>Pseudomonadati</taxon>
        <taxon>Pseudomonadota</taxon>
        <taxon>Gammaproteobacteria</taxon>
        <taxon>Oceanospirillales</taxon>
        <taxon>Halomonadaceae</taxon>
        <taxon>Vreelandella</taxon>
    </lineage>
</organism>
<dbReference type="AlphaFoldDB" id="A0A1H9RIC0"/>
<name>A0A1H9RIC0_9GAMM</name>
<evidence type="ECO:0000313" key="1">
    <source>
        <dbReference type="EMBL" id="SER71669.1"/>
    </source>
</evidence>
<sequence>MNVSTQPPFTPGNKGKLVGQKTPLRLRDIWAIRVRLQLAKKTRDLALFNLAIDSKLRGCDLVNL</sequence>
<dbReference type="EMBL" id="FOGS01000002">
    <property type="protein sequence ID" value="SER71669.1"/>
    <property type="molecule type" value="Genomic_DNA"/>
</dbReference>
<evidence type="ECO:0000313" key="2">
    <source>
        <dbReference type="Proteomes" id="UP000198505"/>
    </source>
</evidence>
<dbReference type="Proteomes" id="UP000198505">
    <property type="component" value="Unassembled WGS sequence"/>
</dbReference>
<proteinExistence type="predicted"/>
<gene>
    <name evidence="1" type="ORF">SAMN04487958_102373</name>
</gene>
<reference evidence="2" key="1">
    <citation type="submission" date="2016-10" db="EMBL/GenBank/DDBJ databases">
        <authorList>
            <person name="Varghese N."/>
            <person name="Submissions S."/>
        </authorList>
    </citation>
    <scope>NUCLEOTIDE SEQUENCE [LARGE SCALE GENOMIC DNA]</scope>
    <source>
        <strain evidence="2">CGMCC 1.6495</strain>
    </source>
</reference>
<evidence type="ECO:0008006" key="3">
    <source>
        <dbReference type="Google" id="ProtNLM"/>
    </source>
</evidence>
<protein>
    <recommendedName>
        <fullName evidence="3">Phage integrase family protein</fullName>
    </recommendedName>
</protein>
<dbReference type="STRING" id="416874.SAMN04487958_102373"/>
<keyword evidence="2" id="KW-1185">Reference proteome</keyword>
<accession>A0A1H9RIC0</accession>